<sequence>MGRWTQYSEDAARLPEGFQRVAYDADTQRYTFKDREGTLYQSAPGESYGKLTPVSSGRSELWRYDDGEIGKKSGHGRPRLSTKGPGNPATSFHDILPPEAITSASPTSPTSSEDGISISPRSRFIDAARRSTMPKMQGVVYNLRRSVTSAKR</sequence>
<reference evidence="2 3" key="1">
    <citation type="submission" date="2014-04" db="EMBL/GenBank/DDBJ databases">
        <title>Evolutionary Origins and Diversification of the Mycorrhizal Mutualists.</title>
        <authorList>
            <consortium name="DOE Joint Genome Institute"/>
            <consortium name="Mycorrhizal Genomics Consortium"/>
            <person name="Kohler A."/>
            <person name="Kuo A."/>
            <person name="Nagy L.G."/>
            <person name="Floudas D."/>
            <person name="Copeland A."/>
            <person name="Barry K.W."/>
            <person name="Cichocki N."/>
            <person name="Veneault-Fourrey C."/>
            <person name="LaButti K."/>
            <person name="Lindquist E.A."/>
            <person name="Lipzen A."/>
            <person name="Lundell T."/>
            <person name="Morin E."/>
            <person name="Murat C."/>
            <person name="Riley R."/>
            <person name="Ohm R."/>
            <person name="Sun H."/>
            <person name="Tunlid A."/>
            <person name="Henrissat B."/>
            <person name="Grigoriev I.V."/>
            <person name="Hibbett D.S."/>
            <person name="Martin F."/>
        </authorList>
    </citation>
    <scope>NUCLEOTIDE SEQUENCE [LARGE SCALE GENOMIC DNA]</scope>
    <source>
        <strain evidence="2 3">FD-317 M1</strain>
    </source>
</reference>
<organism evidence="2 3">
    <name type="scientific">Collybiopsis luxurians FD-317 M1</name>
    <dbReference type="NCBI Taxonomy" id="944289"/>
    <lineage>
        <taxon>Eukaryota</taxon>
        <taxon>Fungi</taxon>
        <taxon>Dikarya</taxon>
        <taxon>Basidiomycota</taxon>
        <taxon>Agaricomycotina</taxon>
        <taxon>Agaricomycetes</taxon>
        <taxon>Agaricomycetidae</taxon>
        <taxon>Agaricales</taxon>
        <taxon>Marasmiineae</taxon>
        <taxon>Omphalotaceae</taxon>
        <taxon>Collybiopsis</taxon>
        <taxon>Collybiopsis luxurians</taxon>
    </lineage>
</organism>
<dbReference type="HOGENOM" id="CLU_113835_0_0_1"/>
<feature type="region of interest" description="Disordered" evidence="1">
    <location>
        <begin position="65"/>
        <end position="123"/>
    </location>
</feature>
<evidence type="ECO:0000313" key="3">
    <source>
        <dbReference type="Proteomes" id="UP000053593"/>
    </source>
</evidence>
<feature type="non-terminal residue" evidence="2">
    <location>
        <position position="152"/>
    </location>
</feature>
<proteinExistence type="predicted"/>
<dbReference type="EMBL" id="KN834771">
    <property type="protein sequence ID" value="KIK61403.1"/>
    <property type="molecule type" value="Genomic_DNA"/>
</dbReference>
<evidence type="ECO:0000256" key="1">
    <source>
        <dbReference type="SAM" id="MobiDB-lite"/>
    </source>
</evidence>
<dbReference type="AlphaFoldDB" id="A0A0D0CYF9"/>
<gene>
    <name evidence="2" type="ORF">GYMLUDRAFT_132902</name>
</gene>
<feature type="non-terminal residue" evidence="2">
    <location>
        <position position="1"/>
    </location>
</feature>
<accession>A0A0D0CYF9</accession>
<name>A0A0D0CYF9_9AGAR</name>
<dbReference type="OrthoDB" id="2107166at2759"/>
<feature type="compositionally biased region" description="Low complexity" evidence="1">
    <location>
        <begin position="97"/>
        <end position="113"/>
    </location>
</feature>
<keyword evidence="3" id="KW-1185">Reference proteome</keyword>
<dbReference type="Proteomes" id="UP000053593">
    <property type="component" value="Unassembled WGS sequence"/>
</dbReference>
<evidence type="ECO:0008006" key="4">
    <source>
        <dbReference type="Google" id="ProtNLM"/>
    </source>
</evidence>
<evidence type="ECO:0000313" key="2">
    <source>
        <dbReference type="EMBL" id="KIK61403.1"/>
    </source>
</evidence>
<protein>
    <recommendedName>
        <fullName evidence="4">Carbohydrate-binding module family 50 protein</fullName>
    </recommendedName>
</protein>